<dbReference type="Pfam" id="PF01497">
    <property type="entry name" value="Peripla_BP_2"/>
    <property type="match status" value="1"/>
</dbReference>
<reference evidence="2" key="1">
    <citation type="submission" date="2019-08" db="EMBL/GenBank/DDBJ databases">
        <authorList>
            <person name="Kucharzyk K."/>
            <person name="Murdoch R.W."/>
            <person name="Higgins S."/>
            <person name="Loffler F."/>
        </authorList>
    </citation>
    <scope>NUCLEOTIDE SEQUENCE</scope>
</reference>
<dbReference type="InterPro" id="IPR050902">
    <property type="entry name" value="ABC_Transporter_SBP"/>
</dbReference>
<dbReference type="EMBL" id="VSSQ01000015">
    <property type="protein sequence ID" value="MPL61551.1"/>
    <property type="molecule type" value="Genomic_DNA"/>
</dbReference>
<dbReference type="AlphaFoldDB" id="A0A644T6M5"/>
<accession>A0A644T6M5</accession>
<dbReference type="InterPro" id="IPR002491">
    <property type="entry name" value="ABC_transptr_periplasmic_BD"/>
</dbReference>
<gene>
    <name evidence="2" type="ORF">SDC9_07128</name>
</gene>
<evidence type="ECO:0000259" key="1">
    <source>
        <dbReference type="PROSITE" id="PS50983"/>
    </source>
</evidence>
<feature type="domain" description="Fe/B12 periplasmic-binding" evidence="1">
    <location>
        <begin position="126"/>
        <end position="396"/>
    </location>
</feature>
<dbReference type="PANTHER" id="PTHR30535">
    <property type="entry name" value="VITAMIN B12-BINDING PROTEIN"/>
    <property type="match status" value="1"/>
</dbReference>
<dbReference type="PANTHER" id="PTHR30535:SF34">
    <property type="entry name" value="MOLYBDATE-BINDING PROTEIN MOLA"/>
    <property type="match status" value="1"/>
</dbReference>
<dbReference type="PROSITE" id="PS50983">
    <property type="entry name" value="FE_B12_PBP"/>
    <property type="match status" value="1"/>
</dbReference>
<dbReference type="SUPFAM" id="SSF53807">
    <property type="entry name" value="Helical backbone' metal receptor"/>
    <property type="match status" value="1"/>
</dbReference>
<dbReference type="Gene3D" id="3.40.50.1980">
    <property type="entry name" value="Nitrogenase molybdenum iron protein domain"/>
    <property type="match status" value="2"/>
</dbReference>
<protein>
    <recommendedName>
        <fullName evidence="1">Fe/B12 periplasmic-binding domain-containing protein</fullName>
    </recommendedName>
</protein>
<evidence type="ECO:0000313" key="2">
    <source>
        <dbReference type="EMBL" id="MPL61551.1"/>
    </source>
</evidence>
<organism evidence="2">
    <name type="scientific">bioreactor metagenome</name>
    <dbReference type="NCBI Taxonomy" id="1076179"/>
    <lineage>
        <taxon>unclassified sequences</taxon>
        <taxon>metagenomes</taxon>
        <taxon>ecological metagenomes</taxon>
    </lineage>
</organism>
<comment type="caution">
    <text evidence="2">The sequence shown here is derived from an EMBL/GenBank/DDBJ whole genome shotgun (WGS) entry which is preliminary data.</text>
</comment>
<proteinExistence type="predicted"/>
<name>A0A644T6M5_9ZZZZ</name>
<sequence>MQENRKYSLSASSVYQFGGWLAPVLTERFRLKKIWLTLACLLVVCSTVLVSGCSDDQVDDPDNPNGDTSAFSPEIRYATQFSLEAVGNGCELLTDGEDQQILLVPEGATAPAAYANLPQIQTPVENVVILSTTYAGYMRALGVLDAIKGVTTEAADWYIDSIKTGLENGSIQYLGGSGMGAPNYEEVQALQPDVVLTYISSSTDVEIYETLKTLGLPVVISNESLENHPLGRLEHVKLVASLFNLDQEAEEFFDQSEEQIQTIINKVSNQLDSPTVIWASLWMGTVYAAADDSYVGALMKLAGGQYLFPEIRGVGSPGISLEELYARGKNADVFVYPSWPPWIGSLEDIIDAAPILADIQPMLSGDVWCYQAWWWQSGDKLPEMVQDLAAIFYPDLFPGYTVQHLLKLPAHPAG</sequence>